<gene>
    <name evidence="1" type="ORF">IAA08_00295</name>
</gene>
<reference evidence="1" key="1">
    <citation type="journal article" date="2021" name="PeerJ">
        <title>Extensive microbial diversity within the chicken gut microbiome revealed by metagenomics and culture.</title>
        <authorList>
            <person name="Gilroy R."/>
            <person name="Ravi A."/>
            <person name="Getino M."/>
            <person name="Pursley I."/>
            <person name="Horton D.L."/>
            <person name="Alikhan N.F."/>
            <person name="Baker D."/>
            <person name="Gharbi K."/>
            <person name="Hall N."/>
            <person name="Watson M."/>
            <person name="Adriaenssens E.M."/>
            <person name="Foster-Nyarko E."/>
            <person name="Jarju S."/>
            <person name="Secka A."/>
            <person name="Antonio M."/>
            <person name="Oren A."/>
            <person name="Chaudhuri R.R."/>
            <person name="La Ragione R."/>
            <person name="Hildebrand F."/>
            <person name="Pallen M.J."/>
        </authorList>
    </citation>
    <scope>NUCLEOTIDE SEQUENCE</scope>
    <source>
        <strain evidence="1">CHK192-9172</strain>
    </source>
</reference>
<dbReference type="Proteomes" id="UP000824024">
    <property type="component" value="Unassembled WGS sequence"/>
</dbReference>
<name>A0A9D2IF85_9FIRM</name>
<organism evidence="1 2">
    <name type="scientific">Candidatus Eubacterium avistercoris</name>
    <dbReference type="NCBI Taxonomy" id="2838567"/>
    <lineage>
        <taxon>Bacteria</taxon>
        <taxon>Bacillati</taxon>
        <taxon>Bacillota</taxon>
        <taxon>Clostridia</taxon>
        <taxon>Eubacteriales</taxon>
        <taxon>Eubacteriaceae</taxon>
        <taxon>Eubacterium</taxon>
    </lineage>
</organism>
<comment type="caution">
    <text evidence="1">The sequence shown here is derived from an EMBL/GenBank/DDBJ whole genome shotgun (WGS) entry which is preliminary data.</text>
</comment>
<reference evidence="1" key="2">
    <citation type="submission" date="2021-04" db="EMBL/GenBank/DDBJ databases">
        <authorList>
            <person name="Gilroy R."/>
        </authorList>
    </citation>
    <scope>NUCLEOTIDE SEQUENCE</scope>
    <source>
        <strain evidence="1">CHK192-9172</strain>
    </source>
</reference>
<protein>
    <submittedName>
        <fullName evidence="1">Uncharacterized protein</fullName>
    </submittedName>
</protein>
<dbReference type="AlphaFoldDB" id="A0A9D2IF85"/>
<proteinExistence type="predicted"/>
<accession>A0A9D2IF85</accession>
<sequence>MNKMEKIDQLINMPYYMIDLLPRRVQKKNREQFLAVEEYFRKEKQLKKFCGKVISILLKLNSYYNIEAGFGNEWKKNPKPEKLEKMVQKCIMGRKDYIHIFAGSRDTLIFINGDDLYLSIYNPDKKMQKMLNRLAKAEGLFFRCGEIPEKPVKKASEE</sequence>
<dbReference type="EMBL" id="DXCH01000006">
    <property type="protein sequence ID" value="HIZ06356.1"/>
    <property type="molecule type" value="Genomic_DNA"/>
</dbReference>
<evidence type="ECO:0000313" key="2">
    <source>
        <dbReference type="Proteomes" id="UP000824024"/>
    </source>
</evidence>
<evidence type="ECO:0000313" key="1">
    <source>
        <dbReference type="EMBL" id="HIZ06356.1"/>
    </source>
</evidence>